<organism evidence="6 7">
    <name type="scientific">Dactylellina haptotyla (strain CBS 200.50)</name>
    <name type="common">Nematode-trapping fungus</name>
    <name type="synonym">Monacrosporium haptotylum</name>
    <dbReference type="NCBI Taxonomy" id="1284197"/>
    <lineage>
        <taxon>Eukaryota</taxon>
        <taxon>Fungi</taxon>
        <taxon>Dikarya</taxon>
        <taxon>Ascomycota</taxon>
        <taxon>Pezizomycotina</taxon>
        <taxon>Orbiliomycetes</taxon>
        <taxon>Orbiliales</taxon>
        <taxon>Orbiliaceae</taxon>
        <taxon>Dactylellina</taxon>
    </lineage>
</organism>
<comment type="caution">
    <text evidence="6">The sequence shown here is derived from an EMBL/GenBank/DDBJ whole genome shotgun (WGS) entry which is preliminary data.</text>
</comment>
<evidence type="ECO:0000256" key="3">
    <source>
        <dbReference type="ARBA" id="ARBA00022763"/>
    </source>
</evidence>
<evidence type="ECO:0000313" key="7">
    <source>
        <dbReference type="Proteomes" id="UP000015100"/>
    </source>
</evidence>
<evidence type="ECO:0000313" key="6">
    <source>
        <dbReference type="EMBL" id="EPS38509.1"/>
    </source>
</evidence>
<dbReference type="InterPro" id="IPR036322">
    <property type="entry name" value="WD40_repeat_dom_sf"/>
</dbReference>
<dbReference type="OMA" id="GEIFMFE"/>
<dbReference type="GO" id="GO:0006283">
    <property type="term" value="P:transcription-coupled nucleotide-excision repair"/>
    <property type="evidence" value="ECO:0007669"/>
    <property type="project" value="InterPro"/>
</dbReference>
<dbReference type="InterPro" id="IPR019775">
    <property type="entry name" value="WD40_repeat_CS"/>
</dbReference>
<dbReference type="STRING" id="1284197.S8A6P0"/>
<dbReference type="Proteomes" id="UP000015100">
    <property type="component" value="Unassembled WGS sequence"/>
</dbReference>
<keyword evidence="2" id="KW-0677">Repeat</keyword>
<protein>
    <submittedName>
        <fullName evidence="6">Uncharacterized protein</fullName>
    </submittedName>
</protein>
<dbReference type="GO" id="GO:0043161">
    <property type="term" value="P:proteasome-mediated ubiquitin-dependent protein catabolic process"/>
    <property type="evidence" value="ECO:0007669"/>
    <property type="project" value="TreeGrafter"/>
</dbReference>
<keyword evidence="1 5" id="KW-0853">WD repeat</keyword>
<feature type="repeat" description="WD" evidence="5">
    <location>
        <begin position="53"/>
        <end position="95"/>
    </location>
</feature>
<reference evidence="6 7" key="1">
    <citation type="journal article" date="2013" name="PLoS Genet.">
        <title>Genomic mechanisms accounting for the adaptation to parasitism in nematode-trapping fungi.</title>
        <authorList>
            <person name="Meerupati T."/>
            <person name="Andersson K.M."/>
            <person name="Friman E."/>
            <person name="Kumar D."/>
            <person name="Tunlid A."/>
            <person name="Ahren D."/>
        </authorList>
    </citation>
    <scope>NUCLEOTIDE SEQUENCE [LARGE SCALE GENOMIC DNA]</scope>
    <source>
        <strain evidence="6 7">CBS 200.50</strain>
    </source>
</reference>
<dbReference type="GO" id="GO:0000209">
    <property type="term" value="P:protein polyubiquitination"/>
    <property type="evidence" value="ECO:0007669"/>
    <property type="project" value="TreeGrafter"/>
</dbReference>
<keyword evidence="3" id="KW-0227">DNA damage</keyword>
<evidence type="ECO:0000256" key="1">
    <source>
        <dbReference type="ARBA" id="ARBA00022574"/>
    </source>
</evidence>
<dbReference type="EMBL" id="AQGS01000545">
    <property type="protein sequence ID" value="EPS38509.1"/>
    <property type="molecule type" value="Genomic_DNA"/>
</dbReference>
<evidence type="ECO:0000256" key="2">
    <source>
        <dbReference type="ARBA" id="ARBA00022737"/>
    </source>
</evidence>
<sequence>MITSATLFHRSLGLNVSPTGPPAEGLSHTVASQLYHDTDYDLRARFSASRAGLTGHKKGINCLGSDELEGRWVVSGGADGSLVIWDLEQEGLRRNIRASSVVSEKDRPSHGVSSVKFNPHNSSLFSTTSYSATLSLYSLTPTSPTLLQTYPLDSHLYTHSTSPASTSTATIAVAGSSPHIRLIDPRTTSASQTLFGHISSVFSVAWSPLYSSILASGGADGSLRLWDIRFGATCLGTLDVNRHPQAANRTAGKAHDGGVNGILWSADGRRVVSAGMDGKIRVWSMEDGMNMCVVFPPVLRNKYQAAFPMIITDSGIDSDTGGGNGDEVLWIGCEDQVIAFDLEDGRMLKRVGIPKTEVRYGMGRITGLVERKGHSELYTSHTWTDGNGIEGGREALARWRAKWLSNEDKVAVKKTEKQQLLQDIFEKASKKRVTFT</sequence>
<dbReference type="PANTHER" id="PTHR46202">
    <property type="entry name" value="DNA EXCISION REPAIR PROTEIN ERCC-8"/>
    <property type="match status" value="1"/>
</dbReference>
<evidence type="ECO:0000256" key="5">
    <source>
        <dbReference type="PROSITE-ProRule" id="PRU00221"/>
    </source>
</evidence>
<accession>S8A6P0</accession>
<reference evidence="7" key="2">
    <citation type="submission" date="2013-04" db="EMBL/GenBank/DDBJ databases">
        <title>Genomic mechanisms accounting for the adaptation to parasitism in nematode-trapping fungi.</title>
        <authorList>
            <person name="Ahren D.G."/>
        </authorList>
    </citation>
    <scope>NUCLEOTIDE SEQUENCE [LARGE SCALE GENOMIC DNA]</scope>
    <source>
        <strain evidence="7">CBS 200.50</strain>
    </source>
</reference>
<dbReference type="PANTHER" id="PTHR46202:SF1">
    <property type="entry name" value="DNA EXCISION REPAIR PROTEIN ERCC-8"/>
    <property type="match status" value="1"/>
</dbReference>
<keyword evidence="4" id="KW-0234">DNA repair</keyword>
<feature type="repeat" description="WD" evidence="5">
    <location>
        <begin position="194"/>
        <end position="229"/>
    </location>
</feature>
<dbReference type="SMART" id="SM00320">
    <property type="entry name" value="WD40"/>
    <property type="match status" value="4"/>
</dbReference>
<dbReference type="Pfam" id="PF00400">
    <property type="entry name" value="WD40"/>
    <property type="match status" value="3"/>
</dbReference>
<dbReference type="InterPro" id="IPR042238">
    <property type="entry name" value="Rad28/ERCC8/Ckn1/ATCSA-1"/>
</dbReference>
<dbReference type="eggNOG" id="KOG4283">
    <property type="taxonomic scope" value="Eukaryota"/>
</dbReference>
<gene>
    <name evidence="6" type="ORF">H072_7734</name>
</gene>
<dbReference type="InterPro" id="IPR020472">
    <property type="entry name" value="WD40_PAC1"/>
</dbReference>
<dbReference type="SUPFAM" id="SSF50978">
    <property type="entry name" value="WD40 repeat-like"/>
    <property type="match status" value="1"/>
</dbReference>
<dbReference type="HOGENOM" id="CLU_032951_0_0_1"/>
<dbReference type="PRINTS" id="PR00320">
    <property type="entry name" value="GPROTEINBRPT"/>
</dbReference>
<feature type="repeat" description="WD" evidence="5">
    <location>
        <begin position="252"/>
        <end position="293"/>
    </location>
</feature>
<dbReference type="InterPro" id="IPR015943">
    <property type="entry name" value="WD40/YVTN_repeat-like_dom_sf"/>
</dbReference>
<dbReference type="PROSITE" id="PS50294">
    <property type="entry name" value="WD_REPEATS_REGION"/>
    <property type="match status" value="3"/>
</dbReference>
<name>S8A6P0_DACHA</name>
<dbReference type="OrthoDB" id="361494at2759"/>
<dbReference type="PROSITE" id="PS50082">
    <property type="entry name" value="WD_REPEATS_2"/>
    <property type="match status" value="3"/>
</dbReference>
<dbReference type="Gene3D" id="2.130.10.10">
    <property type="entry name" value="YVTN repeat-like/Quinoprotein amine dehydrogenase"/>
    <property type="match status" value="1"/>
</dbReference>
<dbReference type="GO" id="GO:0000109">
    <property type="term" value="C:nucleotide-excision repair complex"/>
    <property type="evidence" value="ECO:0007669"/>
    <property type="project" value="TreeGrafter"/>
</dbReference>
<keyword evidence="7" id="KW-1185">Reference proteome</keyword>
<dbReference type="InterPro" id="IPR001680">
    <property type="entry name" value="WD40_rpt"/>
</dbReference>
<evidence type="ECO:0000256" key="4">
    <source>
        <dbReference type="ARBA" id="ARBA00023204"/>
    </source>
</evidence>
<dbReference type="GO" id="GO:0031464">
    <property type="term" value="C:Cul4A-RING E3 ubiquitin ligase complex"/>
    <property type="evidence" value="ECO:0007669"/>
    <property type="project" value="TreeGrafter"/>
</dbReference>
<dbReference type="PROSITE" id="PS00678">
    <property type="entry name" value="WD_REPEATS_1"/>
    <property type="match status" value="2"/>
</dbReference>
<proteinExistence type="predicted"/>
<dbReference type="AlphaFoldDB" id="S8A6P0"/>